<accession>Q3LW96</accession>
<evidence type="ECO:0000256" key="1">
    <source>
        <dbReference type="ARBA" id="ARBA00008020"/>
    </source>
</evidence>
<organism evidence="7 8">
    <name type="scientific">Bigelowiella natans</name>
    <name type="common">Pedinomonas minutissima</name>
    <name type="synonym">Chlorarachnion sp. (strain CCMP621)</name>
    <dbReference type="NCBI Taxonomy" id="227086"/>
    <lineage>
        <taxon>Eukaryota</taxon>
        <taxon>Sar</taxon>
        <taxon>Rhizaria</taxon>
        <taxon>Cercozoa</taxon>
        <taxon>Chlorarachniophyceae</taxon>
        <taxon>Bigelowiella</taxon>
    </lineage>
</organism>
<keyword evidence="3" id="KW-0067">ATP-binding</keyword>
<dbReference type="Gene3D" id="3.30.260.10">
    <property type="entry name" value="TCP-1-like chaperonin intermediate domain"/>
    <property type="match status" value="1"/>
</dbReference>
<geneLocation type="nucleomorph" evidence="7"/>
<keyword evidence="5" id="KW-0812">Transmembrane</keyword>
<dbReference type="Gene3D" id="1.10.560.10">
    <property type="entry name" value="GroEL-like equatorial domain"/>
    <property type="match status" value="1"/>
</dbReference>
<evidence type="ECO:0000313" key="7">
    <source>
        <dbReference type="EMBL" id="ABA27270.1"/>
    </source>
</evidence>
<dbReference type="Gene3D" id="3.50.7.10">
    <property type="entry name" value="GroEL"/>
    <property type="match status" value="1"/>
</dbReference>
<dbReference type="GO" id="GO:0003723">
    <property type="term" value="F:RNA binding"/>
    <property type="evidence" value="ECO:0007669"/>
    <property type="project" value="InterPro"/>
</dbReference>
<dbReference type="SUPFAM" id="SSF48592">
    <property type="entry name" value="GroEL equatorial domain-like"/>
    <property type="match status" value="1"/>
</dbReference>
<dbReference type="InterPro" id="IPR017998">
    <property type="entry name" value="Chaperone_TCP-1"/>
</dbReference>
<dbReference type="InterPro" id="IPR027413">
    <property type="entry name" value="GROEL-like_equatorial_sf"/>
</dbReference>
<dbReference type="GO" id="GO:0140662">
    <property type="term" value="F:ATP-dependent protein folding chaperone"/>
    <property type="evidence" value="ECO:0007669"/>
    <property type="project" value="InterPro"/>
</dbReference>
<feature type="domain" description="YTH" evidence="6">
    <location>
        <begin position="445"/>
        <end position="502"/>
    </location>
</feature>
<evidence type="ECO:0000256" key="5">
    <source>
        <dbReference type="SAM" id="Phobius"/>
    </source>
</evidence>
<dbReference type="InterPro" id="IPR027409">
    <property type="entry name" value="GroEL-like_apical_dom_sf"/>
</dbReference>
<dbReference type="Proteomes" id="UP000243425">
    <property type="component" value="Nucleomorph 2"/>
</dbReference>
<evidence type="ECO:0000313" key="8">
    <source>
        <dbReference type="Proteomes" id="UP000243425"/>
    </source>
</evidence>
<keyword evidence="5" id="KW-1133">Transmembrane helix</keyword>
<evidence type="ECO:0000259" key="6">
    <source>
        <dbReference type="PROSITE" id="PS50882"/>
    </source>
</evidence>
<dbReference type="EMBL" id="DQ158857">
    <property type="protein sequence ID" value="ABA27270.1"/>
    <property type="molecule type" value="Genomic_DNA"/>
</dbReference>
<evidence type="ECO:0000256" key="4">
    <source>
        <dbReference type="ARBA" id="ARBA00023186"/>
    </source>
</evidence>
<keyword evidence="2" id="KW-0547">Nucleotide-binding</keyword>
<dbReference type="PANTHER" id="PTHR11353">
    <property type="entry name" value="CHAPERONIN"/>
    <property type="match status" value="1"/>
</dbReference>
<feature type="transmembrane region" description="Helical" evidence="5">
    <location>
        <begin position="72"/>
        <end position="89"/>
    </location>
</feature>
<dbReference type="SUPFAM" id="SSF52029">
    <property type="entry name" value="GroEL apical domain-like"/>
    <property type="match status" value="1"/>
</dbReference>
<dbReference type="InterPro" id="IPR027410">
    <property type="entry name" value="TCP-1-like_intermed_sf"/>
</dbReference>
<dbReference type="PROSITE" id="PS50882">
    <property type="entry name" value="YTH"/>
    <property type="match status" value="1"/>
</dbReference>
<dbReference type="GO" id="GO:0005524">
    <property type="term" value="F:ATP binding"/>
    <property type="evidence" value="ECO:0007669"/>
    <property type="project" value="UniProtKB-KW"/>
</dbReference>
<evidence type="ECO:0000256" key="2">
    <source>
        <dbReference type="ARBA" id="ARBA00022741"/>
    </source>
</evidence>
<dbReference type="Pfam" id="PF00118">
    <property type="entry name" value="Cpn60_TCP1"/>
    <property type="match status" value="1"/>
</dbReference>
<name>Q3LW96_BIGNA</name>
<dbReference type="GeneID" id="5788536"/>
<dbReference type="InterPro" id="IPR007275">
    <property type="entry name" value="YTH_domain"/>
</dbReference>
<gene>
    <name evidence="7" type="primary">tcpH</name>
</gene>
<protein>
    <submittedName>
        <fullName evidence="7">T-complex protein eta SU</fullName>
    </submittedName>
</protein>
<proteinExistence type="inferred from homology"/>
<keyword evidence="4" id="KW-0143">Chaperone</keyword>
<dbReference type="RefSeq" id="XP_001712882.1">
    <property type="nucleotide sequence ID" value="XM_001712830.1"/>
</dbReference>
<keyword evidence="7" id="KW-0542">Nucleomorph</keyword>
<evidence type="ECO:0000256" key="3">
    <source>
        <dbReference type="ARBA" id="ARBA00022840"/>
    </source>
</evidence>
<keyword evidence="5" id="KW-0472">Membrane</keyword>
<dbReference type="AlphaFoldDB" id="Q3LW96"/>
<sequence length="502" mass="59565">MICLGITKAKAIFSIYQKIKKIYGPHGFVTLYLKKKITKTNNIYHMIINSSSYSVKFYFLSFVKHLYNQINYYTFYIISFLNYFYLKLIQLQKKFLRRIDSKDDSSNYFKLLKILYKKIKRYHKINNKVFQQTNFINSLQYIIRFNLEARLHYTFLDSLIRNIFDLKNAHKRVFIKYFEGDPMDRNLIINGYVLKNINAKYFYGTFVKSIVNPKLLVTSFDINKNSNYLNFKKIKGTAFYLDYVSEVEWILFYFKLIKCIRINCDLILSLKEVDDIAHQFFKDSLIIVFDKLEKKDLFVVALLSSAPLISDVNSLDISGTKNPFCDLMEITNINNMEYIFFLGIKNFKVKTVLMNTNEISDIQNFEKNIILMIYLWKLYQRNNEVLSGIGNLELALSILLRESKKTDDLFLVLVKSMLAFSFEGIYKLLLNNCGVNHKMVINIIKSFFYFKTKKCFNFSIDFDKSIINSLKTNNYLEPNNFKRKIIKNILLIILINQKTEFI</sequence>
<reference evidence="7 8" key="1">
    <citation type="journal article" date="2006" name="Proc. Natl. Acad. Sci. U.S.A.">
        <title>Complete nucleotide sequence of the chlorarachniophyte nucleomorph: nature's smallest nucleus.</title>
        <authorList>
            <person name="Gilson P.R."/>
            <person name="Su V."/>
            <person name="Slamovits C.H."/>
            <person name="Reith M.E."/>
            <person name="Keeling P.J."/>
            <person name="McFadden G.I."/>
        </authorList>
    </citation>
    <scope>NUCLEOTIDE SEQUENCE [LARGE SCALE GENOMIC DNA]</scope>
    <source>
        <strain evidence="8">CCMP621</strain>
    </source>
</reference>
<comment type="similarity">
    <text evidence="1">Belongs to the TCP-1 chaperonin family.</text>
</comment>
<dbReference type="InterPro" id="IPR002423">
    <property type="entry name" value="Cpn60/GroEL/TCP-1"/>
</dbReference>